<dbReference type="GO" id="GO:0001221">
    <property type="term" value="F:transcription coregulator binding"/>
    <property type="evidence" value="ECO:0007669"/>
    <property type="project" value="TreeGrafter"/>
</dbReference>
<reference evidence="5 6" key="1">
    <citation type="submission" date="2016-10" db="EMBL/GenBank/DDBJ databases">
        <title>Draft Genome sequence of Roseomonas sp. strain M3.</title>
        <authorList>
            <person name="Subhash Y."/>
            <person name="Lee S."/>
        </authorList>
    </citation>
    <scope>NUCLEOTIDE SEQUENCE [LARGE SCALE GENOMIC DNA]</scope>
    <source>
        <strain evidence="5 6">M3</strain>
    </source>
</reference>
<evidence type="ECO:0000256" key="1">
    <source>
        <dbReference type="ARBA" id="ARBA00023002"/>
    </source>
</evidence>
<dbReference type="GO" id="GO:0006357">
    <property type="term" value="P:regulation of transcription by RNA polymerase II"/>
    <property type="evidence" value="ECO:0007669"/>
    <property type="project" value="TreeGrafter"/>
</dbReference>
<evidence type="ECO:0000259" key="3">
    <source>
        <dbReference type="Pfam" id="PF00389"/>
    </source>
</evidence>
<dbReference type="GO" id="GO:0051287">
    <property type="term" value="F:NAD binding"/>
    <property type="evidence" value="ECO:0007669"/>
    <property type="project" value="InterPro"/>
</dbReference>
<feature type="domain" description="D-isomer specific 2-hydroxyacid dehydrogenase NAD-binding" evidence="4">
    <location>
        <begin position="109"/>
        <end position="300"/>
    </location>
</feature>
<dbReference type="InterPro" id="IPR006139">
    <property type="entry name" value="D-isomer_2_OHA_DH_cat_dom"/>
</dbReference>
<comment type="caution">
    <text evidence="5">The sequence shown here is derived from an EMBL/GenBank/DDBJ whole genome shotgun (WGS) entry which is preliminary data.</text>
</comment>
<proteinExistence type="inferred from homology"/>
<evidence type="ECO:0000256" key="2">
    <source>
        <dbReference type="RuleBase" id="RU003719"/>
    </source>
</evidence>
<dbReference type="Gene3D" id="3.40.50.720">
    <property type="entry name" value="NAD(P)-binding Rossmann-like Domain"/>
    <property type="match status" value="2"/>
</dbReference>
<dbReference type="InterPro" id="IPR006140">
    <property type="entry name" value="D-isomer_DH_NAD-bd"/>
</dbReference>
<protein>
    <submittedName>
        <fullName evidence="5">Phosphoglycerate dehydrogenase</fullName>
    </submittedName>
</protein>
<keyword evidence="1 2" id="KW-0560">Oxidoreductase</keyword>
<dbReference type="PROSITE" id="PS00671">
    <property type="entry name" value="D_2_HYDROXYACID_DH_3"/>
    <property type="match status" value="1"/>
</dbReference>
<dbReference type="GO" id="GO:0003714">
    <property type="term" value="F:transcription corepressor activity"/>
    <property type="evidence" value="ECO:0007669"/>
    <property type="project" value="InterPro"/>
</dbReference>
<dbReference type="Proteomes" id="UP000188879">
    <property type="component" value="Unassembled WGS sequence"/>
</dbReference>
<dbReference type="InterPro" id="IPR036291">
    <property type="entry name" value="NAD(P)-bd_dom_sf"/>
</dbReference>
<dbReference type="OrthoDB" id="9793626at2"/>
<dbReference type="InterPro" id="IPR043322">
    <property type="entry name" value="CtBP"/>
</dbReference>
<keyword evidence="6" id="KW-1185">Reference proteome</keyword>
<comment type="similarity">
    <text evidence="2">Belongs to the D-isomer specific 2-hydroxyacid dehydrogenase family.</text>
</comment>
<dbReference type="Pfam" id="PF00389">
    <property type="entry name" value="2-Hacid_dh"/>
    <property type="match status" value="1"/>
</dbReference>
<dbReference type="RefSeq" id="WP_076957102.1">
    <property type="nucleotide sequence ID" value="NZ_MLCO01000077.1"/>
</dbReference>
<dbReference type="PANTHER" id="PTHR46029:SF7">
    <property type="entry name" value="C-TERMINAL-BINDING PROTEIN"/>
    <property type="match status" value="1"/>
</dbReference>
<name>A0A1V2H3D3_9PROT</name>
<dbReference type="PANTHER" id="PTHR46029">
    <property type="entry name" value="C-TERMINAL-BINDING PROTEIN"/>
    <property type="match status" value="1"/>
</dbReference>
<organism evidence="5 6">
    <name type="scientific">Teichococcus deserti</name>
    <dbReference type="NCBI Taxonomy" id="1817963"/>
    <lineage>
        <taxon>Bacteria</taxon>
        <taxon>Pseudomonadati</taxon>
        <taxon>Pseudomonadota</taxon>
        <taxon>Alphaproteobacteria</taxon>
        <taxon>Acetobacterales</taxon>
        <taxon>Roseomonadaceae</taxon>
        <taxon>Roseomonas</taxon>
    </lineage>
</organism>
<sequence length="336" mass="36204">MLTVLEPEGLYPDTALEDALFAGRIRLLRGGGESGLAALPDALCAEAEGLFIFRNWLRAEDLPRFPKLRAVVRMGVGYDRLDRVALAERGVAVCNVPDYGTTEVADHAVALALALRRGIALHHDLQRGDSPAAWTQVETPLIQRLGEQNFGILGLGRIGTAVALRARAFGFDVAFYDPHLPNGVDRALGITRCRSLEALMERTDTLSLHAPLTRATTGLVDEAALRRLRPGAVVVNTARGPILDLDALERCLRDGHLAGAGLDVLPIEPPATGPIPPLLAAYRARESWLSGRLIVTPHSAFHTPAAYADIRLKSAETMHEILTSGVSANRIPLQAE</sequence>
<evidence type="ECO:0000313" key="5">
    <source>
        <dbReference type="EMBL" id="ONG54945.1"/>
    </source>
</evidence>
<dbReference type="InterPro" id="IPR051638">
    <property type="entry name" value="CTBP_dehydrogenase"/>
</dbReference>
<dbReference type="SUPFAM" id="SSF52283">
    <property type="entry name" value="Formate/glycerate dehydrogenase catalytic domain-like"/>
    <property type="match status" value="1"/>
</dbReference>
<evidence type="ECO:0000259" key="4">
    <source>
        <dbReference type="Pfam" id="PF02826"/>
    </source>
</evidence>
<dbReference type="GO" id="GO:0140297">
    <property type="term" value="F:DNA-binding transcription factor binding"/>
    <property type="evidence" value="ECO:0007669"/>
    <property type="project" value="TreeGrafter"/>
</dbReference>
<dbReference type="AlphaFoldDB" id="A0A1V2H3D3"/>
<dbReference type="Pfam" id="PF02826">
    <property type="entry name" value="2-Hacid_dh_C"/>
    <property type="match status" value="1"/>
</dbReference>
<dbReference type="InterPro" id="IPR029753">
    <property type="entry name" value="D-isomer_DH_CS"/>
</dbReference>
<feature type="domain" description="D-isomer specific 2-hydroxyacid dehydrogenase catalytic" evidence="3">
    <location>
        <begin position="44"/>
        <end position="331"/>
    </location>
</feature>
<dbReference type="EMBL" id="MLCO01000077">
    <property type="protein sequence ID" value="ONG54945.1"/>
    <property type="molecule type" value="Genomic_DNA"/>
</dbReference>
<dbReference type="CDD" id="cd05299">
    <property type="entry name" value="CtBP_dh"/>
    <property type="match status" value="1"/>
</dbReference>
<dbReference type="GO" id="GO:0016616">
    <property type="term" value="F:oxidoreductase activity, acting on the CH-OH group of donors, NAD or NADP as acceptor"/>
    <property type="evidence" value="ECO:0007669"/>
    <property type="project" value="InterPro"/>
</dbReference>
<dbReference type="SUPFAM" id="SSF51735">
    <property type="entry name" value="NAD(P)-binding Rossmann-fold domains"/>
    <property type="match status" value="1"/>
</dbReference>
<gene>
    <name evidence="5" type="ORF">BKE38_09405</name>
</gene>
<accession>A0A1V2H3D3</accession>
<evidence type="ECO:0000313" key="6">
    <source>
        <dbReference type="Proteomes" id="UP000188879"/>
    </source>
</evidence>